<evidence type="ECO:0000313" key="1">
    <source>
        <dbReference type="EMBL" id="KAL3309819.1"/>
    </source>
</evidence>
<reference evidence="1 2" key="1">
    <citation type="submission" date="2024-11" db="EMBL/GenBank/DDBJ databases">
        <title>Adaptive evolution of stress response genes in parasites aligns with host niche diversity.</title>
        <authorList>
            <person name="Hahn C."/>
            <person name="Resl P."/>
        </authorList>
    </citation>
    <scope>NUCLEOTIDE SEQUENCE [LARGE SCALE GENOMIC DNA]</scope>
    <source>
        <strain evidence="1">EGGRZ-B1_66</strain>
        <tissue evidence="1">Body</tissue>
    </source>
</reference>
<evidence type="ECO:0000313" key="2">
    <source>
        <dbReference type="Proteomes" id="UP001626550"/>
    </source>
</evidence>
<dbReference type="AlphaFoldDB" id="A0ABD2PRD6"/>
<name>A0ABD2PRD6_9PLAT</name>
<organism evidence="1 2">
    <name type="scientific">Cichlidogyrus casuarinus</name>
    <dbReference type="NCBI Taxonomy" id="1844966"/>
    <lineage>
        <taxon>Eukaryota</taxon>
        <taxon>Metazoa</taxon>
        <taxon>Spiralia</taxon>
        <taxon>Lophotrochozoa</taxon>
        <taxon>Platyhelminthes</taxon>
        <taxon>Monogenea</taxon>
        <taxon>Monopisthocotylea</taxon>
        <taxon>Dactylogyridea</taxon>
        <taxon>Ancyrocephalidae</taxon>
        <taxon>Cichlidogyrus</taxon>
    </lineage>
</organism>
<gene>
    <name evidence="1" type="ORF">Ciccas_011628</name>
</gene>
<comment type="caution">
    <text evidence="1">The sequence shown here is derived from an EMBL/GenBank/DDBJ whole genome shotgun (WGS) entry which is preliminary data.</text>
</comment>
<protein>
    <submittedName>
        <fullName evidence="1">Uncharacterized protein</fullName>
    </submittedName>
</protein>
<dbReference type="EMBL" id="JBJKFK010003517">
    <property type="protein sequence ID" value="KAL3309819.1"/>
    <property type="molecule type" value="Genomic_DNA"/>
</dbReference>
<dbReference type="Proteomes" id="UP001626550">
    <property type="component" value="Unassembled WGS sequence"/>
</dbReference>
<keyword evidence="2" id="KW-1185">Reference proteome</keyword>
<accession>A0ABD2PRD6</accession>
<sequence>MLSRGRYSEDEALTLFIKSLDEATRRRYEIVFRSLEDTDEKFSNVVAIIEEMGRENKEKAMKRFDFLYRRELKFSMRYLKESWVTAKKRHSLQCSPDVSQMYREKK</sequence>
<proteinExistence type="predicted"/>